<keyword evidence="2" id="KW-1185">Reference proteome</keyword>
<sequence length="167" mass="18598">MVHYPSILPQSGALVNLACDRFEANHQPAVQDAKATRSRKNVAYTLAIKQQLRCAYRFMARKGLYTILEVGPEEKSDYCNSLFLPISCSNGFMQHALVIFKGTLYKKGMCVTIGVDDDNRSEFGISSIWATMGRQNKPPPLGHWRKRRGLVEGRSVLIGPLRSGPGL</sequence>
<evidence type="ECO:0000313" key="1">
    <source>
        <dbReference type="EMBL" id="KMQ85485.1"/>
    </source>
</evidence>
<organism evidence="1 2">
    <name type="scientific">Lasius niger</name>
    <name type="common">Black garden ant</name>
    <dbReference type="NCBI Taxonomy" id="67767"/>
    <lineage>
        <taxon>Eukaryota</taxon>
        <taxon>Metazoa</taxon>
        <taxon>Ecdysozoa</taxon>
        <taxon>Arthropoda</taxon>
        <taxon>Hexapoda</taxon>
        <taxon>Insecta</taxon>
        <taxon>Pterygota</taxon>
        <taxon>Neoptera</taxon>
        <taxon>Endopterygota</taxon>
        <taxon>Hymenoptera</taxon>
        <taxon>Apocrita</taxon>
        <taxon>Aculeata</taxon>
        <taxon>Formicoidea</taxon>
        <taxon>Formicidae</taxon>
        <taxon>Formicinae</taxon>
        <taxon>Lasius</taxon>
        <taxon>Lasius</taxon>
    </lineage>
</organism>
<comment type="caution">
    <text evidence="1">The sequence shown here is derived from an EMBL/GenBank/DDBJ whole genome shotgun (WGS) entry which is preliminary data.</text>
</comment>
<dbReference type="AlphaFoldDB" id="A0A0J7MYH0"/>
<dbReference type="OrthoDB" id="9995573at2759"/>
<dbReference type="EMBL" id="LBMM01013765">
    <property type="protein sequence ID" value="KMQ85485.1"/>
    <property type="molecule type" value="Genomic_DNA"/>
</dbReference>
<name>A0A0J7MYH0_LASNI</name>
<dbReference type="Proteomes" id="UP000036403">
    <property type="component" value="Unassembled WGS sequence"/>
</dbReference>
<accession>A0A0J7MYH0</accession>
<reference evidence="1 2" key="1">
    <citation type="submission" date="2015-04" db="EMBL/GenBank/DDBJ databases">
        <title>Lasius niger genome sequencing.</title>
        <authorList>
            <person name="Konorov E.A."/>
            <person name="Nikitin M.A."/>
            <person name="Kirill M.V."/>
            <person name="Chang P."/>
        </authorList>
    </citation>
    <scope>NUCLEOTIDE SEQUENCE [LARGE SCALE GENOMIC DNA]</scope>
    <source>
        <tissue evidence="1">Whole</tissue>
    </source>
</reference>
<protein>
    <submittedName>
        <fullName evidence="1">Uncharacterized protein</fullName>
    </submittedName>
</protein>
<gene>
    <name evidence="1" type="ORF">RF55_15940</name>
</gene>
<dbReference type="PaxDb" id="67767-A0A0J7MYH0"/>
<proteinExistence type="predicted"/>
<evidence type="ECO:0000313" key="2">
    <source>
        <dbReference type="Proteomes" id="UP000036403"/>
    </source>
</evidence>